<evidence type="ECO:0000256" key="3">
    <source>
        <dbReference type="ARBA" id="ARBA00022771"/>
    </source>
</evidence>
<organism evidence="9">
    <name type="scientific">Melanopsichium pennsylvanicum 4</name>
    <dbReference type="NCBI Taxonomy" id="1398559"/>
    <lineage>
        <taxon>Eukaryota</taxon>
        <taxon>Fungi</taxon>
        <taxon>Dikarya</taxon>
        <taxon>Basidiomycota</taxon>
        <taxon>Ustilaginomycotina</taxon>
        <taxon>Ustilaginomycetes</taxon>
        <taxon>Ustilaginales</taxon>
        <taxon>Ustilaginaceae</taxon>
        <taxon>Melanopsichium</taxon>
    </lineage>
</organism>
<dbReference type="PROSITE" id="PS50016">
    <property type="entry name" value="ZF_PHD_2"/>
    <property type="match status" value="1"/>
</dbReference>
<evidence type="ECO:0000313" key="9">
    <source>
        <dbReference type="EMBL" id="CDI51372.1"/>
    </source>
</evidence>
<sequence>MSGGEERPIRTGPDAGEGMASSAVPMDIDLPPNKWSAQVASGRDSIEPSSMDAADLRSDNSETAVVSSMLLPVKLEDEAESITFKSDSTIGEPAASLAALVPIPPQGSEPSPPLPAPTTKKKKSFSNTTAKKEASSSSNKAKKSSSSAKKASSSASPMAHAESSFSSRTKVKAELSTPPPTTTLTLPKEDGEEEDNALYCVCQKRQDDVEGGMIMCDRCEQWYHYRCMGITEGDAELVDQFICPPCHTETGEVTSYKEACRRQGCRRAAVGAGFSKFCSERCGVLSVTEKMKAIGVEKDKVAVEKFVGDGRVQVARKTEGFTVRGEGYFGPDWKRIQEAMRSDAEWGLDLGIKGAFDMMLKEGAEVGSSKANGVVSGDFQATINVTSSTSIHSSPPSAKTVFSKVTASSSPDTSSALSLVALKEQLNLLSDRIQAVDVQKTTVNSRLDRLDLRSTLLHLVSDRVPALSPVGSTSTDTPDGAGEDEDMPDESAAKKSSKKKKGGSKSRSKGSSSDASSGPRCGYDQRLHWDQVAFDTWASSEPGRSILSYVTPLDGILDDTPDQDEQKVVCATAKRRCRRHVDWSNLCELSLDAEKGALNAESRSLTQLKLTLIEALGRVKEELEVVKRLRAEMEKRELTSLEERDREAALRFASEGTRRGAAV</sequence>
<evidence type="ECO:0000256" key="7">
    <source>
        <dbReference type="SAM" id="MobiDB-lite"/>
    </source>
</evidence>
<dbReference type="CDD" id="cd16039">
    <property type="entry name" value="PHD_SPP1"/>
    <property type="match status" value="1"/>
</dbReference>
<feature type="domain" description="PHD-type" evidence="8">
    <location>
        <begin position="197"/>
        <end position="249"/>
    </location>
</feature>
<dbReference type="GO" id="GO:0045893">
    <property type="term" value="P:positive regulation of DNA-templated transcription"/>
    <property type="evidence" value="ECO:0007669"/>
    <property type="project" value="TreeGrafter"/>
</dbReference>
<reference evidence="9" key="1">
    <citation type="journal article" date="2014" name="Genome Biol. Evol.">
        <title>Gene Loss Rather Than Gene Gain Is Associated with a Host Jump from Monocots to Dicots in the Smut Fungus Melanopsichium pennsylvanicum.</title>
        <authorList>
            <person name="Sharma R."/>
            <person name="Mishra B."/>
            <person name="Runge F."/>
            <person name="Thines M."/>
        </authorList>
    </citation>
    <scope>NUCLEOTIDE SEQUENCE</scope>
    <source>
        <strain evidence="9">4</strain>
    </source>
</reference>
<proteinExistence type="predicted"/>
<dbReference type="SUPFAM" id="SSF57903">
    <property type="entry name" value="FYVE/PHD zinc finger"/>
    <property type="match status" value="1"/>
</dbReference>
<dbReference type="InterPro" id="IPR019787">
    <property type="entry name" value="Znf_PHD-finger"/>
</dbReference>
<evidence type="ECO:0000256" key="4">
    <source>
        <dbReference type="ARBA" id="ARBA00022833"/>
    </source>
</evidence>
<protein>
    <submittedName>
        <fullName evidence="9">Uncharacterized phd zn-finger protein</fullName>
    </submittedName>
</protein>
<dbReference type="InterPro" id="IPR037869">
    <property type="entry name" value="Spp1/CFP1"/>
</dbReference>
<evidence type="ECO:0000259" key="8">
    <source>
        <dbReference type="PROSITE" id="PS50016"/>
    </source>
</evidence>
<feature type="region of interest" description="Disordered" evidence="7">
    <location>
        <begin position="466"/>
        <end position="521"/>
    </location>
</feature>
<keyword evidence="5" id="KW-0539">Nucleus</keyword>
<dbReference type="Pfam" id="PF00628">
    <property type="entry name" value="PHD"/>
    <property type="match status" value="1"/>
</dbReference>
<name>A0A077QXX0_9BASI</name>
<evidence type="ECO:0000256" key="6">
    <source>
        <dbReference type="PROSITE-ProRule" id="PRU00146"/>
    </source>
</evidence>
<dbReference type="PROSITE" id="PS01359">
    <property type="entry name" value="ZF_PHD_1"/>
    <property type="match status" value="1"/>
</dbReference>
<dbReference type="SMART" id="SM00249">
    <property type="entry name" value="PHD"/>
    <property type="match status" value="1"/>
</dbReference>
<dbReference type="Gene3D" id="3.30.40.10">
    <property type="entry name" value="Zinc/RING finger domain, C3HC4 (zinc finger)"/>
    <property type="match status" value="1"/>
</dbReference>
<accession>A0A077QXX0</accession>
<dbReference type="AlphaFoldDB" id="A0A077QXX0"/>
<feature type="region of interest" description="Disordered" evidence="7">
    <location>
        <begin position="84"/>
        <end position="190"/>
    </location>
</feature>
<dbReference type="InterPro" id="IPR001965">
    <property type="entry name" value="Znf_PHD"/>
</dbReference>
<keyword evidence="4" id="KW-0862">Zinc</keyword>
<keyword evidence="2" id="KW-0479">Metal-binding</keyword>
<feature type="compositionally biased region" description="Basic residues" evidence="7">
    <location>
        <begin position="495"/>
        <end position="508"/>
    </location>
</feature>
<keyword evidence="3 6" id="KW-0863">Zinc-finger</keyword>
<dbReference type="InterPro" id="IPR011011">
    <property type="entry name" value="Znf_FYVE_PHD"/>
</dbReference>
<evidence type="ECO:0000256" key="1">
    <source>
        <dbReference type="ARBA" id="ARBA00004123"/>
    </source>
</evidence>
<dbReference type="InterPro" id="IPR019786">
    <property type="entry name" value="Zinc_finger_PHD-type_CS"/>
</dbReference>
<dbReference type="PANTHER" id="PTHR46174:SF1">
    <property type="entry name" value="CXXC-TYPE ZINC FINGER PROTEIN 1"/>
    <property type="match status" value="1"/>
</dbReference>
<feature type="compositionally biased region" description="Pro residues" evidence="7">
    <location>
        <begin position="102"/>
        <end position="116"/>
    </location>
</feature>
<dbReference type="EMBL" id="HG529499">
    <property type="protein sequence ID" value="CDI51372.1"/>
    <property type="molecule type" value="Genomic_DNA"/>
</dbReference>
<feature type="compositionally biased region" description="Low complexity" evidence="7">
    <location>
        <begin position="125"/>
        <end position="164"/>
    </location>
</feature>
<evidence type="ECO:0000256" key="5">
    <source>
        <dbReference type="ARBA" id="ARBA00023242"/>
    </source>
</evidence>
<dbReference type="GO" id="GO:0048188">
    <property type="term" value="C:Set1C/COMPASS complex"/>
    <property type="evidence" value="ECO:0007669"/>
    <property type="project" value="InterPro"/>
</dbReference>
<comment type="subcellular location">
    <subcellularLocation>
        <location evidence="1">Nucleus</location>
    </subcellularLocation>
</comment>
<dbReference type="InterPro" id="IPR013083">
    <property type="entry name" value="Znf_RING/FYVE/PHD"/>
</dbReference>
<feature type="compositionally biased region" description="Low complexity" evidence="7">
    <location>
        <begin position="509"/>
        <end position="518"/>
    </location>
</feature>
<evidence type="ECO:0000256" key="2">
    <source>
        <dbReference type="ARBA" id="ARBA00022723"/>
    </source>
</evidence>
<dbReference type="PANTHER" id="PTHR46174">
    <property type="entry name" value="CXXC-TYPE ZINC FINGER PROTEIN 1"/>
    <property type="match status" value="1"/>
</dbReference>
<feature type="region of interest" description="Disordered" evidence="7">
    <location>
        <begin position="1"/>
        <end position="60"/>
    </location>
</feature>
<dbReference type="GO" id="GO:0008270">
    <property type="term" value="F:zinc ion binding"/>
    <property type="evidence" value="ECO:0007669"/>
    <property type="project" value="UniProtKB-KW"/>
</dbReference>